<accession>A0A561E0R1</accession>
<gene>
    <name evidence="3" type="ORF">BKA23_2926</name>
</gene>
<keyword evidence="2" id="KW-1133">Transmembrane helix</keyword>
<evidence type="ECO:0000313" key="4">
    <source>
        <dbReference type="Proteomes" id="UP000318297"/>
    </source>
</evidence>
<evidence type="ECO:0000313" key="3">
    <source>
        <dbReference type="EMBL" id="TWE09226.1"/>
    </source>
</evidence>
<evidence type="ECO:0000256" key="2">
    <source>
        <dbReference type="SAM" id="Phobius"/>
    </source>
</evidence>
<proteinExistence type="predicted"/>
<sequence length="888" mass="95343">MPLRGILHDWATLGLIGNAVVVDVDQLRTDTAEIPALLVGAASRMVCLQERLADSEIAVARLCVISAADSQSGIVDAAVARRLSEAVQTSLPYARLVKTSLAVGHSGAEFAAAIPDLIGWDALVLSPEDGLSPMHGTSELTNDPRHPQWHLHVAGNCCSILGLWRGQEDSVLDSRSAVSDGGASPVRAFTRSVAADTVEDDLRRRLLMVGERYPVPRVDTSSGAAVEDENASVTVMADALLREHSDVLPRARTTPPAPAPRPITFGDALRQFFTFMWAALKNAPHAFAEGLLRTASAATAAAVNSVVYGANSSLVVVVRGVRPDGSPASWDETEQGVEKALQDNDGHAELGAALQKPQLWRDYTAGALTLLDAGKRSSHLPPVTMGSTEAVVTTTARVAPDPADAFTLPAHIAAYLPNWKVEVADDIGAKRLHESLEKLSASNPQLAQEIGAEKHRLREWVTVNSASYVGQVGRTLGNAFRATVTELEELTQRLEQLRRAPAMTNEIEADQRRLAARFRILGGVSLLVVVALIGLALGGLLAIVFAVVLVVVSLFATVLSGALMYMKGQRSLYQFIHAQEQTASALETAERHRKEALQDLRRLIRAYRQYLDWSRALCAFVHAPLGRLQEAQEQELSIGQGLPRCVRIGVATASPDVVDEAAGRIRGELFRAGWLSDHWAAYISQAPASLGSLRYALQSDPGMLDQDANPDGAGPVLTRWSWAVAQAAAERPASATFLARAEELVAGTPGVRDKLLSLISFRDSDTGEMKVVPRAEFEGRLDGAEAQGGTFRELIFSPHARNIDARNVDLTRSQDQFNGLAHARVLVQFGPSLPRTDYRTSADVAPNHTRPPQQAGTFGESPRGWGFADTDTPSATPAVMPSADVDGF</sequence>
<reference evidence="3 4" key="1">
    <citation type="submission" date="2019-06" db="EMBL/GenBank/DDBJ databases">
        <title>Sequencing the genomes of 1000 actinobacteria strains.</title>
        <authorList>
            <person name="Klenk H.-P."/>
        </authorList>
    </citation>
    <scope>NUCLEOTIDE SEQUENCE [LARGE SCALE GENOMIC DNA]</scope>
    <source>
        <strain evidence="3 4">DSM 19560</strain>
    </source>
</reference>
<dbReference type="EMBL" id="VIVQ01000003">
    <property type="protein sequence ID" value="TWE09226.1"/>
    <property type="molecule type" value="Genomic_DNA"/>
</dbReference>
<name>A0A561E0R1_9MICO</name>
<dbReference type="Proteomes" id="UP000318297">
    <property type="component" value="Unassembled WGS sequence"/>
</dbReference>
<feature type="transmembrane region" description="Helical" evidence="2">
    <location>
        <begin position="518"/>
        <end position="537"/>
    </location>
</feature>
<comment type="caution">
    <text evidence="3">The sequence shown here is derived from an EMBL/GenBank/DDBJ whole genome shotgun (WGS) entry which is preliminary data.</text>
</comment>
<keyword evidence="2" id="KW-0472">Membrane</keyword>
<dbReference type="AlphaFoldDB" id="A0A561E0R1"/>
<feature type="region of interest" description="Disordered" evidence="1">
    <location>
        <begin position="840"/>
        <end position="888"/>
    </location>
</feature>
<keyword evidence="4" id="KW-1185">Reference proteome</keyword>
<protein>
    <submittedName>
        <fullName evidence="3">Uncharacterized protein</fullName>
    </submittedName>
</protein>
<feature type="transmembrane region" description="Helical" evidence="2">
    <location>
        <begin position="543"/>
        <end position="565"/>
    </location>
</feature>
<organism evidence="3 4">
    <name type="scientific">Rudaeicoccus suwonensis</name>
    <dbReference type="NCBI Taxonomy" id="657409"/>
    <lineage>
        <taxon>Bacteria</taxon>
        <taxon>Bacillati</taxon>
        <taxon>Actinomycetota</taxon>
        <taxon>Actinomycetes</taxon>
        <taxon>Micrococcales</taxon>
        <taxon>Dermacoccaceae</taxon>
        <taxon>Rudaeicoccus</taxon>
    </lineage>
</organism>
<keyword evidence="2" id="KW-0812">Transmembrane</keyword>
<evidence type="ECO:0000256" key="1">
    <source>
        <dbReference type="SAM" id="MobiDB-lite"/>
    </source>
</evidence>